<evidence type="ECO:0000313" key="2">
    <source>
        <dbReference type="EMBL" id="MFC3765738.1"/>
    </source>
</evidence>
<dbReference type="RefSeq" id="WP_205121013.1">
    <property type="nucleotide sequence ID" value="NZ_JAFBCM010000001.1"/>
</dbReference>
<reference evidence="3" key="1">
    <citation type="journal article" date="2019" name="Int. J. Syst. Evol. Microbiol.">
        <title>The Global Catalogue of Microorganisms (GCM) 10K type strain sequencing project: providing services to taxonomists for standard genome sequencing and annotation.</title>
        <authorList>
            <consortium name="The Broad Institute Genomics Platform"/>
            <consortium name="The Broad Institute Genome Sequencing Center for Infectious Disease"/>
            <person name="Wu L."/>
            <person name="Ma J."/>
        </authorList>
    </citation>
    <scope>NUCLEOTIDE SEQUENCE [LARGE SCALE GENOMIC DNA]</scope>
    <source>
        <strain evidence="3">CGMCC 4.7241</strain>
    </source>
</reference>
<dbReference type="Pfam" id="PF13560">
    <property type="entry name" value="HTH_31"/>
    <property type="match status" value="1"/>
</dbReference>
<name>A0ABV7YL93_9ACTN</name>
<dbReference type="InterPro" id="IPR010982">
    <property type="entry name" value="Lambda_DNA-bd_dom_sf"/>
</dbReference>
<feature type="domain" description="HTH cro/C1-type" evidence="1">
    <location>
        <begin position="45"/>
        <end position="89"/>
    </location>
</feature>
<evidence type="ECO:0000259" key="1">
    <source>
        <dbReference type="PROSITE" id="PS50943"/>
    </source>
</evidence>
<dbReference type="SMART" id="SM00530">
    <property type="entry name" value="HTH_XRE"/>
    <property type="match status" value="1"/>
</dbReference>
<dbReference type="SUPFAM" id="SSF47413">
    <property type="entry name" value="lambda repressor-like DNA-binding domains"/>
    <property type="match status" value="1"/>
</dbReference>
<sequence>MGVPRGRYRTAGPDPSRIATRADLARELNLLRGRAAAGTLNVRVSLTDLAERVDVPRSTVHAYLSGKHLPPAEVLDRIVIALGATAHEQRLWSEAWFRVCTPPTSGATSTMAVAVELATVLVGADPDAAASRLAQHLARELRKLLAD</sequence>
<dbReference type="Gene3D" id="1.10.260.40">
    <property type="entry name" value="lambda repressor-like DNA-binding domains"/>
    <property type="match status" value="1"/>
</dbReference>
<dbReference type="CDD" id="cd00093">
    <property type="entry name" value="HTH_XRE"/>
    <property type="match status" value="1"/>
</dbReference>
<organism evidence="2 3">
    <name type="scientific">Tenggerimyces flavus</name>
    <dbReference type="NCBI Taxonomy" id="1708749"/>
    <lineage>
        <taxon>Bacteria</taxon>
        <taxon>Bacillati</taxon>
        <taxon>Actinomycetota</taxon>
        <taxon>Actinomycetes</taxon>
        <taxon>Propionibacteriales</taxon>
        <taxon>Nocardioidaceae</taxon>
        <taxon>Tenggerimyces</taxon>
    </lineage>
</organism>
<dbReference type="Proteomes" id="UP001595699">
    <property type="component" value="Unassembled WGS sequence"/>
</dbReference>
<keyword evidence="3" id="KW-1185">Reference proteome</keyword>
<comment type="caution">
    <text evidence="2">The sequence shown here is derived from an EMBL/GenBank/DDBJ whole genome shotgun (WGS) entry which is preliminary data.</text>
</comment>
<protein>
    <submittedName>
        <fullName evidence="2">Helix-turn-helix domain-containing protein</fullName>
    </submittedName>
</protein>
<accession>A0ABV7YL93</accession>
<dbReference type="InterPro" id="IPR001387">
    <property type="entry name" value="Cro/C1-type_HTH"/>
</dbReference>
<evidence type="ECO:0000313" key="3">
    <source>
        <dbReference type="Proteomes" id="UP001595699"/>
    </source>
</evidence>
<dbReference type="PROSITE" id="PS50943">
    <property type="entry name" value="HTH_CROC1"/>
    <property type="match status" value="1"/>
</dbReference>
<gene>
    <name evidence="2" type="ORF">ACFOUW_33230</name>
</gene>
<dbReference type="EMBL" id="JBHRZH010000043">
    <property type="protein sequence ID" value="MFC3765738.1"/>
    <property type="molecule type" value="Genomic_DNA"/>
</dbReference>
<proteinExistence type="predicted"/>